<keyword evidence="1" id="KW-0175">Coiled coil</keyword>
<dbReference type="Proteomes" id="UP000628560">
    <property type="component" value="Unassembled WGS sequence"/>
</dbReference>
<dbReference type="EMBL" id="JADIXP010000001">
    <property type="protein sequence ID" value="MBF4176546.1"/>
    <property type="molecule type" value="Genomic_DNA"/>
</dbReference>
<evidence type="ECO:0000256" key="1">
    <source>
        <dbReference type="SAM" id="Coils"/>
    </source>
</evidence>
<proteinExistence type="predicted"/>
<evidence type="ECO:0000313" key="2">
    <source>
        <dbReference type="EMBL" id="MBF4176546.1"/>
    </source>
</evidence>
<dbReference type="AlphaFoldDB" id="A0ABD4K6B2"/>
<reference evidence="2 5" key="2">
    <citation type="submission" date="2020-11" db="EMBL/GenBank/DDBJ databases">
        <title>Identification of Lelliottia nimipressuralis from Wound Infection by Whole Genome-Based Bacterial Identification.</title>
        <authorList>
            <person name="Navarathna D.H."/>
            <person name="Choi H."/>
            <person name="Jinadatha C."/>
            <person name="Chatterjee P."/>
            <person name="Hwang M."/>
        </authorList>
    </citation>
    <scope>NUCLEOTIDE SEQUENCE [LARGE SCALE GENOMIC DNA]</scope>
    <source>
        <strain evidence="2 5">DN2020</strain>
    </source>
</reference>
<comment type="caution">
    <text evidence="2">The sequence shown here is derived from an EMBL/GenBank/DDBJ whole genome shotgun (WGS) entry which is preliminary data.</text>
</comment>
<evidence type="ECO:0000313" key="5">
    <source>
        <dbReference type="Proteomes" id="UP000628560"/>
    </source>
</evidence>
<protein>
    <submittedName>
        <fullName evidence="2">DUF4225 domain-containing protein</fullName>
    </submittedName>
</protein>
<dbReference type="RefSeq" id="WP_102104744.1">
    <property type="nucleotide sequence ID" value="NZ_JADIXP010000001.1"/>
</dbReference>
<gene>
    <name evidence="3" type="ORF">FZO59_01670</name>
    <name evidence="2" type="ORF">ISP11_01590</name>
</gene>
<dbReference type="EMBL" id="VTFR01000001">
    <property type="protein sequence ID" value="TYT35818.1"/>
    <property type="molecule type" value="Genomic_DNA"/>
</dbReference>
<organism evidence="2 5">
    <name type="scientific">Lelliottia nimipressuralis</name>
    <dbReference type="NCBI Taxonomy" id="69220"/>
    <lineage>
        <taxon>Bacteria</taxon>
        <taxon>Pseudomonadati</taxon>
        <taxon>Pseudomonadota</taxon>
        <taxon>Gammaproteobacteria</taxon>
        <taxon>Enterobacterales</taxon>
        <taxon>Enterobacteriaceae</taxon>
        <taxon>Lelliottia</taxon>
    </lineage>
</organism>
<sequence>MIIMEKQNELIQVMNNVANKYMKWSLAKDHFISDTINFSSQIDSDLFSGKLSQSEAREALENEITSLRKQNDELEKNQVRQAIILRPISQEKVRGSGGRETINVDLFIAGAGFIAGGLQIVTGVGMISTGAGAIPGTLLTAHGVNNLIENGYYLLYRESCTGPVRFMYEEAGDFFGIDIKDSDVIYTFVDVALSMNGLLEYKLPEEAQRLYRYINADLLWGIKKMGITLMGPGDLFIEITGDINTVVGQWRAY</sequence>
<accession>A0ABD4K6B2</accession>
<feature type="coiled-coil region" evidence="1">
    <location>
        <begin position="50"/>
        <end position="77"/>
    </location>
</feature>
<evidence type="ECO:0000313" key="4">
    <source>
        <dbReference type="Proteomes" id="UP000323910"/>
    </source>
</evidence>
<name>A0ABD4K6B2_9ENTR</name>
<evidence type="ECO:0000313" key="3">
    <source>
        <dbReference type="EMBL" id="TYT35818.1"/>
    </source>
</evidence>
<reference evidence="3 4" key="1">
    <citation type="submission" date="2019-08" db="EMBL/GenBank/DDBJ databases">
        <title>The draft genome of Lelliottia nimipressuralis strain CICC 24156.</title>
        <authorList>
            <person name="Wu W."/>
            <person name="Feng Y."/>
            <person name="Zong Z."/>
        </authorList>
    </citation>
    <scope>NUCLEOTIDE SEQUENCE [LARGE SCALE GENOMIC DNA]</scope>
    <source>
        <strain evidence="3 4">CICC 24156</strain>
    </source>
</reference>
<dbReference type="InterPro" id="IPR025320">
    <property type="entry name" value="DUF4225"/>
</dbReference>
<dbReference type="Proteomes" id="UP000323910">
    <property type="component" value="Unassembled WGS sequence"/>
</dbReference>
<keyword evidence="4" id="KW-1185">Reference proteome</keyword>
<dbReference type="Pfam" id="PF13988">
    <property type="entry name" value="DUF4225"/>
    <property type="match status" value="1"/>
</dbReference>